<dbReference type="EMBL" id="CP006719">
    <property type="protein sequence ID" value="AGV19984.1"/>
    <property type="molecule type" value="Genomic_DNA"/>
</dbReference>
<proteinExistence type="predicted"/>
<dbReference type="AlphaFoldDB" id="A0A2I3CQ90"/>
<sequence>MGIIWRLKLEFGTPALSEIGSGKFGGIELSSEEIYKVRTETTCSSVMENGGMLSEASSPKILGWEVVRLVLMVNASIGYLYQENGT</sequence>
<gene>
    <name evidence="1" type="ORF">N646_4175</name>
</gene>
<reference evidence="1 2" key="1">
    <citation type="journal article" date="2015" name="Genome Announc.">
        <title>Complete genome sequence of Vibrio alginolyticus ATCC 17749.</title>
        <authorList>
            <person name="Liu X.F."/>
            <person name="Cao Y."/>
            <person name="Zhang H.L."/>
            <person name="Chen Y.J."/>
            <person name="Hu C.J."/>
        </authorList>
    </citation>
    <scope>NUCLEOTIDE SEQUENCE [LARGE SCALE GENOMIC DNA]</scope>
    <source>
        <strain evidence="2">ATCC 17749 / DSM 2171 / NBRC 15630 / NCIMB 1903 / NCTC 12160 / XII-53</strain>
    </source>
</reference>
<dbReference type="HOGENOM" id="CLU_2496997_0_0_6"/>
<evidence type="ECO:0000313" key="1">
    <source>
        <dbReference type="EMBL" id="AGV19984.1"/>
    </source>
</evidence>
<organism evidence="1 2">
    <name type="scientific">Vibrio alginolyticus (strain ATCC 17749 / DSM 2171 / NBRC 15630 / NCIMB 1903 / NCTC 12160 / XII-53)</name>
    <dbReference type="NCBI Taxonomy" id="1219076"/>
    <lineage>
        <taxon>Bacteria</taxon>
        <taxon>Pseudomonadati</taxon>
        <taxon>Pseudomonadota</taxon>
        <taxon>Gammaproteobacteria</taxon>
        <taxon>Vibrionales</taxon>
        <taxon>Vibrionaceae</taxon>
        <taxon>Vibrio</taxon>
    </lineage>
</organism>
<dbReference type="GeneID" id="75164605"/>
<dbReference type="RefSeq" id="WP_005376483.1">
    <property type="nucleotide sequence ID" value="NC_022359.1"/>
</dbReference>
<dbReference type="KEGG" id="vag:N646_4175"/>
<accession>A0A2I3CQ90</accession>
<name>A0A2I3CQ90_VIBAX</name>
<evidence type="ECO:0000313" key="2">
    <source>
        <dbReference type="Proteomes" id="UP000016714"/>
    </source>
</evidence>
<protein>
    <submittedName>
        <fullName evidence="1">Uncharacterized protein</fullName>
    </submittedName>
</protein>
<dbReference type="Proteomes" id="UP000016714">
    <property type="component" value="Chromosome 2"/>
</dbReference>